<accession>A0A1Y4LN49</accession>
<feature type="transmembrane region" description="Helical" evidence="7">
    <location>
        <begin position="296"/>
        <end position="322"/>
    </location>
</feature>
<dbReference type="RefSeq" id="WP_087415012.1">
    <property type="nucleotide sequence ID" value="NZ_NFKL01000010.1"/>
</dbReference>
<feature type="transmembrane region" description="Helical" evidence="7">
    <location>
        <begin position="35"/>
        <end position="57"/>
    </location>
</feature>
<dbReference type="Pfam" id="PF00474">
    <property type="entry name" value="SSF"/>
    <property type="match status" value="1"/>
</dbReference>
<feature type="transmembrane region" description="Helical" evidence="7">
    <location>
        <begin position="452"/>
        <end position="471"/>
    </location>
</feature>
<reference evidence="9" key="1">
    <citation type="submission" date="2017-04" db="EMBL/GenBank/DDBJ databases">
        <title>Function of individual gut microbiota members based on whole genome sequencing of pure cultures obtained from chicken caecum.</title>
        <authorList>
            <person name="Medvecky M."/>
            <person name="Cejkova D."/>
            <person name="Polansky O."/>
            <person name="Karasova D."/>
            <person name="Kubasova T."/>
            <person name="Cizek A."/>
            <person name="Rychlik I."/>
        </authorList>
    </citation>
    <scope>NUCLEOTIDE SEQUENCE [LARGE SCALE GENOMIC DNA]</scope>
    <source>
        <strain evidence="9">An179</strain>
    </source>
</reference>
<keyword evidence="4 7" id="KW-1133">Transmembrane helix</keyword>
<feature type="transmembrane region" description="Helical" evidence="7">
    <location>
        <begin position="201"/>
        <end position="224"/>
    </location>
</feature>
<dbReference type="PANTHER" id="PTHR11819">
    <property type="entry name" value="SOLUTE CARRIER FAMILY 5"/>
    <property type="match status" value="1"/>
</dbReference>
<dbReference type="CDD" id="cd10328">
    <property type="entry name" value="SLC5sbd_YidK"/>
    <property type="match status" value="1"/>
</dbReference>
<dbReference type="InterPro" id="IPR001734">
    <property type="entry name" value="Na/solute_symporter"/>
</dbReference>
<dbReference type="STRING" id="501571.GCA_900143195_00735"/>
<proteinExistence type="inferred from homology"/>
<feature type="transmembrane region" description="Helical" evidence="7">
    <location>
        <begin position="529"/>
        <end position="548"/>
    </location>
</feature>
<organism evidence="8 9">
    <name type="scientific">Butyricicoccus pullicaecorum</name>
    <dbReference type="NCBI Taxonomy" id="501571"/>
    <lineage>
        <taxon>Bacteria</taxon>
        <taxon>Bacillati</taxon>
        <taxon>Bacillota</taxon>
        <taxon>Clostridia</taxon>
        <taxon>Eubacteriales</taxon>
        <taxon>Butyricicoccaceae</taxon>
        <taxon>Butyricicoccus</taxon>
    </lineage>
</organism>
<evidence type="ECO:0000256" key="7">
    <source>
        <dbReference type="SAM" id="Phobius"/>
    </source>
</evidence>
<feature type="transmembrane region" description="Helical" evidence="7">
    <location>
        <begin position="483"/>
        <end position="502"/>
    </location>
</feature>
<keyword evidence="5 7" id="KW-0472">Membrane</keyword>
<dbReference type="EMBL" id="NFKL01000010">
    <property type="protein sequence ID" value="OUP58115.1"/>
    <property type="molecule type" value="Genomic_DNA"/>
</dbReference>
<dbReference type="Proteomes" id="UP000195326">
    <property type="component" value="Unassembled WGS sequence"/>
</dbReference>
<dbReference type="PANTHER" id="PTHR11819:SF195">
    <property type="entry name" value="SODIUM_GLUCOSE COTRANSPORTER 4"/>
    <property type="match status" value="1"/>
</dbReference>
<feature type="transmembrane region" description="Helical" evidence="7">
    <location>
        <begin position="399"/>
        <end position="420"/>
    </location>
</feature>
<evidence type="ECO:0000256" key="6">
    <source>
        <dbReference type="RuleBase" id="RU362091"/>
    </source>
</evidence>
<feature type="transmembrane region" description="Helical" evidence="7">
    <location>
        <begin position="121"/>
        <end position="147"/>
    </location>
</feature>
<dbReference type="GO" id="GO:0005886">
    <property type="term" value="C:plasma membrane"/>
    <property type="evidence" value="ECO:0007669"/>
    <property type="project" value="TreeGrafter"/>
</dbReference>
<gene>
    <name evidence="8" type="ORF">B5F15_08055</name>
</gene>
<feature type="transmembrane region" description="Helical" evidence="7">
    <location>
        <begin position="256"/>
        <end position="275"/>
    </location>
</feature>
<dbReference type="NCBIfam" id="TIGR00813">
    <property type="entry name" value="sss"/>
    <property type="match status" value="1"/>
</dbReference>
<keyword evidence="3 7" id="KW-0812">Transmembrane</keyword>
<comment type="caution">
    <text evidence="8">The sequence shown here is derived from an EMBL/GenBank/DDBJ whole genome shotgun (WGS) entry which is preliminary data.</text>
</comment>
<feature type="transmembrane region" description="Helical" evidence="7">
    <location>
        <begin position="426"/>
        <end position="445"/>
    </location>
</feature>
<evidence type="ECO:0000313" key="9">
    <source>
        <dbReference type="Proteomes" id="UP000195326"/>
    </source>
</evidence>
<feature type="transmembrane region" description="Helical" evidence="7">
    <location>
        <begin position="167"/>
        <end position="189"/>
    </location>
</feature>
<evidence type="ECO:0000256" key="5">
    <source>
        <dbReference type="ARBA" id="ARBA00023136"/>
    </source>
</evidence>
<evidence type="ECO:0000313" key="8">
    <source>
        <dbReference type="EMBL" id="OUP58115.1"/>
    </source>
</evidence>
<evidence type="ECO:0000256" key="2">
    <source>
        <dbReference type="ARBA" id="ARBA00006434"/>
    </source>
</evidence>
<name>A0A1Y4LN49_9FIRM</name>
<dbReference type="GO" id="GO:0005412">
    <property type="term" value="F:D-glucose:sodium symporter activity"/>
    <property type="evidence" value="ECO:0007669"/>
    <property type="project" value="TreeGrafter"/>
</dbReference>
<dbReference type="AlphaFoldDB" id="A0A1Y4LN49"/>
<feature type="transmembrane region" description="Helical" evidence="7">
    <location>
        <begin position="6"/>
        <end position="23"/>
    </location>
</feature>
<dbReference type="InterPro" id="IPR038377">
    <property type="entry name" value="Na/Glc_symporter_sf"/>
</dbReference>
<sequence length="552" mass="60242">MNLMFTAVTFVAFTALVAIISWWKTRGDNLDTQDGYYLAGRGLTGPVIAGSLLMTNLSAEQLVGNNGQAVRIGMSPMGWEVTSAIALVILAFVLMPKYLKTGLTTVPEFFEQRYDAGTRRLVSFIVLLSYIIIMLPNVLYAGAQVFVNIFGIDQVFVTQFGMDAGSARFWAIAAVCVATAFAGSIYAIFGGLKAIAVSDSINGLGLIVGGLLVPIFGLIALGAAHGGGFKEGLDAFLNTDKTLLNAIDAPNLNEPYLPWPLLLTGLLVNNMYFWATNQSIIQRTFGAKNLKEAQKGAVLAGFFKILTPLIIVVPGVIARLLYTEVTDWGNGDTAYPMLVADVMPKWLLGFFAAVMFGAILSSFNSILNSASTIYALDIHRPMFNPNATDAHMVKVGQNFGTIVAIISTVMSPFFMYMGGITTTVNSAFAAFNTPLFVCLLCGFFWKKVPANAAKIVIPIHVVLYFLLQFYLRYQIPFLENTHYLYFTAFLFIIDMIIMCIIVKVHPRETDFVLHDAQAVDLTPWKNGKYVAAFVLAIMCLAYVIFSPLCLGA</sequence>
<evidence type="ECO:0000256" key="3">
    <source>
        <dbReference type="ARBA" id="ARBA00022692"/>
    </source>
</evidence>
<dbReference type="NCBIfam" id="NF007790">
    <property type="entry name" value="PRK10484.1"/>
    <property type="match status" value="1"/>
</dbReference>
<feature type="transmembrane region" description="Helical" evidence="7">
    <location>
        <begin position="77"/>
        <end position="95"/>
    </location>
</feature>
<evidence type="ECO:0000256" key="1">
    <source>
        <dbReference type="ARBA" id="ARBA00004141"/>
    </source>
</evidence>
<protein>
    <submittedName>
        <fullName evidence="8">Solute:sodium symporter family transporter</fullName>
    </submittedName>
</protein>
<feature type="transmembrane region" description="Helical" evidence="7">
    <location>
        <begin position="346"/>
        <end position="367"/>
    </location>
</feature>
<comment type="subcellular location">
    <subcellularLocation>
        <location evidence="1">Membrane</location>
        <topology evidence="1">Multi-pass membrane protein</topology>
    </subcellularLocation>
</comment>
<comment type="similarity">
    <text evidence="2 6">Belongs to the sodium:solute symporter (SSF) (TC 2.A.21) family.</text>
</comment>
<dbReference type="Gene3D" id="1.20.1730.10">
    <property type="entry name" value="Sodium/glucose cotransporter"/>
    <property type="match status" value="1"/>
</dbReference>
<evidence type="ECO:0000256" key="4">
    <source>
        <dbReference type="ARBA" id="ARBA00022989"/>
    </source>
</evidence>
<dbReference type="PROSITE" id="PS50283">
    <property type="entry name" value="NA_SOLUT_SYMP_3"/>
    <property type="match status" value="1"/>
</dbReference>